<evidence type="ECO:0000256" key="2">
    <source>
        <dbReference type="SAM" id="MobiDB-lite"/>
    </source>
</evidence>
<organism evidence="3 4">
    <name type="scientific">Gonium pectorale</name>
    <name type="common">Green alga</name>
    <dbReference type="NCBI Taxonomy" id="33097"/>
    <lineage>
        <taxon>Eukaryota</taxon>
        <taxon>Viridiplantae</taxon>
        <taxon>Chlorophyta</taxon>
        <taxon>core chlorophytes</taxon>
        <taxon>Chlorophyceae</taxon>
        <taxon>CS clade</taxon>
        <taxon>Chlamydomonadales</taxon>
        <taxon>Volvocaceae</taxon>
        <taxon>Gonium</taxon>
    </lineage>
</organism>
<keyword evidence="1" id="KW-0175">Coiled coil</keyword>
<keyword evidence="4" id="KW-1185">Reference proteome</keyword>
<proteinExistence type="predicted"/>
<dbReference type="AlphaFoldDB" id="A0A150FTZ6"/>
<protein>
    <submittedName>
        <fullName evidence="3">Uncharacterized protein</fullName>
    </submittedName>
</protein>
<dbReference type="Proteomes" id="UP000075714">
    <property type="component" value="Unassembled WGS sequence"/>
</dbReference>
<evidence type="ECO:0000313" key="3">
    <source>
        <dbReference type="EMBL" id="KXZ41087.1"/>
    </source>
</evidence>
<evidence type="ECO:0000256" key="1">
    <source>
        <dbReference type="SAM" id="Coils"/>
    </source>
</evidence>
<evidence type="ECO:0000313" key="4">
    <source>
        <dbReference type="Proteomes" id="UP000075714"/>
    </source>
</evidence>
<dbReference type="EMBL" id="LSYV01000821">
    <property type="protein sequence ID" value="KXZ41087.1"/>
    <property type="molecule type" value="Genomic_DNA"/>
</dbReference>
<accession>A0A150FTZ6</accession>
<sequence length="396" mass="43186">MSRCATYGPMPVQPRVLLAGQEAIVGDLQRRFARAPFIGTRLNAMADALGGIDRKVSRVVATETRRLRITRTLLRRCRADLAQERSSHAATKRALAEDQEALEVSQREAEQAMEQAAANAAEVVELRVAAAQHEEEYRAHRARCDERIKELEGRLETARIAAGQEKNHQQVIATQLRAALQAAEHELVASQALVATREQQLHGVMETSAVAQQQLSQLQMQLRESRQYGAVFRQAAQLPTYLSQLAIAALSRLVASHLNAHELAFQASGAANFPWEQPGLAAAPFHHPVELVATLMDRAIAIITVIEGMDADTRDWWDQSVSKALEGDCEAHVRGEATDGVLAGVVAQLGMPEELVDLGLSARILADMFLPPTEDGGYSEQEEEGEGSETGSEAQA</sequence>
<gene>
    <name evidence="3" type="ORF">GPECTOR_825g56</name>
</gene>
<feature type="region of interest" description="Disordered" evidence="2">
    <location>
        <begin position="371"/>
        <end position="396"/>
    </location>
</feature>
<feature type="coiled-coil region" evidence="1">
    <location>
        <begin position="95"/>
        <end position="161"/>
    </location>
</feature>
<name>A0A150FTZ6_GONPE</name>
<comment type="caution">
    <text evidence="3">The sequence shown here is derived from an EMBL/GenBank/DDBJ whole genome shotgun (WGS) entry which is preliminary data.</text>
</comment>
<reference evidence="4" key="1">
    <citation type="journal article" date="2016" name="Nat. Commun.">
        <title>The Gonium pectorale genome demonstrates co-option of cell cycle regulation during the evolution of multicellularity.</title>
        <authorList>
            <person name="Hanschen E.R."/>
            <person name="Marriage T.N."/>
            <person name="Ferris P.J."/>
            <person name="Hamaji T."/>
            <person name="Toyoda A."/>
            <person name="Fujiyama A."/>
            <person name="Neme R."/>
            <person name="Noguchi H."/>
            <person name="Minakuchi Y."/>
            <person name="Suzuki M."/>
            <person name="Kawai-Toyooka H."/>
            <person name="Smith D.R."/>
            <person name="Sparks H."/>
            <person name="Anderson J."/>
            <person name="Bakaric R."/>
            <person name="Luria V."/>
            <person name="Karger A."/>
            <person name="Kirschner M.W."/>
            <person name="Durand P.M."/>
            <person name="Michod R.E."/>
            <person name="Nozaki H."/>
            <person name="Olson B.J."/>
        </authorList>
    </citation>
    <scope>NUCLEOTIDE SEQUENCE [LARGE SCALE GENOMIC DNA]</scope>
    <source>
        <strain evidence="4">NIES-2863</strain>
    </source>
</reference>